<name>A0ABD2CDJ2_VESMC</name>
<sequence length="204" mass="23657">MFRLVDRPLSFRQRANEWIYKMLFLWSKEPAADPRASPWFAWFATAVILWRCRRRITKAILAVSPFRLLRRRTVIALLKERTSSVVMKPTRTTTMTTMATGTTTATATAKTMTTARMKQQQLQLKQHHGILLGQYCQRQLRQEHNCKATTGIRTRVKRLCTGDGPHVSPSSSSIQTNHQINYRVTRSGRIYGKYHNRIVSAEHR</sequence>
<keyword evidence="2" id="KW-1185">Reference proteome</keyword>
<evidence type="ECO:0000313" key="2">
    <source>
        <dbReference type="Proteomes" id="UP001607303"/>
    </source>
</evidence>
<protein>
    <submittedName>
        <fullName evidence="1">Uncharacterized protein</fullName>
    </submittedName>
</protein>
<organism evidence="1 2">
    <name type="scientific">Vespula maculifrons</name>
    <name type="common">Eastern yellow jacket</name>
    <name type="synonym">Wasp</name>
    <dbReference type="NCBI Taxonomy" id="7453"/>
    <lineage>
        <taxon>Eukaryota</taxon>
        <taxon>Metazoa</taxon>
        <taxon>Ecdysozoa</taxon>
        <taxon>Arthropoda</taxon>
        <taxon>Hexapoda</taxon>
        <taxon>Insecta</taxon>
        <taxon>Pterygota</taxon>
        <taxon>Neoptera</taxon>
        <taxon>Endopterygota</taxon>
        <taxon>Hymenoptera</taxon>
        <taxon>Apocrita</taxon>
        <taxon>Aculeata</taxon>
        <taxon>Vespoidea</taxon>
        <taxon>Vespidae</taxon>
        <taxon>Vespinae</taxon>
        <taxon>Vespula</taxon>
    </lineage>
</organism>
<evidence type="ECO:0000313" key="1">
    <source>
        <dbReference type="EMBL" id="KAL2743130.1"/>
    </source>
</evidence>
<comment type="caution">
    <text evidence="1">The sequence shown here is derived from an EMBL/GenBank/DDBJ whole genome shotgun (WGS) entry which is preliminary data.</text>
</comment>
<reference evidence="1 2" key="1">
    <citation type="journal article" date="2024" name="Ann. Entomol. Soc. Am.">
        <title>Genomic analyses of the southern and eastern yellowjacket wasps (Hymenoptera: Vespidae) reveal evolutionary signatures of social life.</title>
        <authorList>
            <person name="Catto M.A."/>
            <person name="Caine P.B."/>
            <person name="Orr S.E."/>
            <person name="Hunt B.G."/>
            <person name="Goodisman M.A.D."/>
        </authorList>
    </citation>
    <scope>NUCLEOTIDE SEQUENCE [LARGE SCALE GENOMIC DNA]</scope>
    <source>
        <strain evidence="1">232</strain>
        <tissue evidence="1">Head and thorax</tissue>
    </source>
</reference>
<gene>
    <name evidence="1" type="ORF">V1477_008619</name>
</gene>
<dbReference type="AlphaFoldDB" id="A0ABD2CDJ2"/>
<dbReference type="EMBL" id="JAYRBN010000056">
    <property type="protein sequence ID" value="KAL2743130.1"/>
    <property type="molecule type" value="Genomic_DNA"/>
</dbReference>
<accession>A0ABD2CDJ2</accession>
<proteinExistence type="predicted"/>
<dbReference type="Proteomes" id="UP001607303">
    <property type="component" value="Unassembled WGS sequence"/>
</dbReference>